<dbReference type="SUPFAM" id="SSF46938">
    <property type="entry name" value="CRAL/TRIO N-terminal domain"/>
    <property type="match status" value="1"/>
</dbReference>
<name>A0A1X2HY02_9FUNG</name>
<dbReference type="Gene3D" id="3.40.525.10">
    <property type="entry name" value="CRAL-TRIO lipid binding domain"/>
    <property type="match status" value="1"/>
</dbReference>
<dbReference type="PANTHER" id="PTHR46590:SF4">
    <property type="entry name" value="CRAL-TRIO DOMAIN-CONTAINING PROTEIN"/>
    <property type="match status" value="1"/>
</dbReference>
<dbReference type="InterPro" id="IPR036273">
    <property type="entry name" value="CRAL/TRIO_N_dom_sf"/>
</dbReference>
<sequence>MTTSLTQQTILELNAQYLESSQVILSLERKLQQHLEELVLPQADLAFAMDYVQDHVTLFRFLKDSDFDETLAFGRLLDAVLWRKEINMDQIKWDTIHSSFFNHDHPAFAFFHKQDRLGRPVAVIRMRHFPDFGGLALSDTIPPFACLVMEIARKWTRDLTRRNEQHRLKNIGNNLAHDVPVLISQIVVVIDISKSPMVPLEKRLIQELRNVTDDRFPGFFGSIYVMNFGWMYQGLWQMVKLLLSERAKSKVNFPSAKEVIEYIPEENLLEELGGNDEYEWTLDSDTILREYGSGWKMETHLAPSLTDDLPVTRPGRSLSTSSFSSDDFYDAMESPLKEQKQKQQSQSIWKMPPSGYSSVYGTPGTLTPIGIRSPSKQPSSTNRSFFPAPKPSTNRYFHLTGINIPSFLATIFGSGPTFTASSSSSSSEKWNGTDSDGVCGVDLSYRLTNLALERQQDEDLGNMETLVVVEKQQMDGIQQRREPHFPHLLPADDPHSTYAGAPLKLQIRRSEQLIIRTTRRLFRLSFAYNGTLYWVLLYIFLRGPAESSMKRLLAKMIIDPRTMTYTTVGLTASLAGVLGASLSSSLGQ</sequence>
<feature type="domain" description="CRAL-TRIO" evidence="2">
    <location>
        <begin position="111"/>
        <end position="280"/>
    </location>
</feature>
<dbReference type="AlphaFoldDB" id="A0A1X2HY02"/>
<feature type="transmembrane region" description="Helical" evidence="1">
    <location>
        <begin position="562"/>
        <end position="582"/>
    </location>
</feature>
<dbReference type="EMBL" id="MCGE01000046">
    <property type="protein sequence ID" value="ORZ05076.1"/>
    <property type="molecule type" value="Genomic_DNA"/>
</dbReference>
<dbReference type="PROSITE" id="PS50191">
    <property type="entry name" value="CRAL_TRIO"/>
    <property type="match status" value="1"/>
</dbReference>
<dbReference type="InterPro" id="IPR036865">
    <property type="entry name" value="CRAL-TRIO_dom_sf"/>
</dbReference>
<dbReference type="Pfam" id="PF00650">
    <property type="entry name" value="CRAL_TRIO"/>
    <property type="match status" value="1"/>
</dbReference>
<dbReference type="SMART" id="SM00516">
    <property type="entry name" value="SEC14"/>
    <property type="match status" value="1"/>
</dbReference>
<keyword evidence="1" id="KW-1133">Transmembrane helix</keyword>
<dbReference type="OrthoDB" id="75724at2759"/>
<feature type="transmembrane region" description="Helical" evidence="1">
    <location>
        <begin position="521"/>
        <end position="541"/>
    </location>
</feature>
<keyword evidence="1" id="KW-0472">Membrane</keyword>
<dbReference type="SUPFAM" id="SSF52087">
    <property type="entry name" value="CRAL/TRIO domain"/>
    <property type="match status" value="1"/>
</dbReference>
<evidence type="ECO:0000259" key="2">
    <source>
        <dbReference type="PROSITE" id="PS50191"/>
    </source>
</evidence>
<dbReference type="STRING" id="90262.A0A1X2HY02"/>
<comment type="caution">
    <text evidence="3">The sequence shown here is derived from an EMBL/GenBank/DDBJ whole genome shotgun (WGS) entry which is preliminary data.</text>
</comment>
<gene>
    <name evidence="3" type="ORF">BCR42DRAFT_457000</name>
</gene>
<dbReference type="CDD" id="cd00170">
    <property type="entry name" value="SEC14"/>
    <property type="match status" value="1"/>
</dbReference>
<keyword evidence="1" id="KW-0812">Transmembrane</keyword>
<evidence type="ECO:0000313" key="3">
    <source>
        <dbReference type="EMBL" id="ORZ05076.1"/>
    </source>
</evidence>
<protein>
    <recommendedName>
        <fullName evidence="2">CRAL-TRIO domain-containing protein</fullName>
    </recommendedName>
</protein>
<dbReference type="InterPro" id="IPR052432">
    <property type="entry name" value="PITP/CRAL-TRIO"/>
</dbReference>
<accession>A0A1X2HY02</accession>
<evidence type="ECO:0000313" key="4">
    <source>
        <dbReference type="Proteomes" id="UP000193560"/>
    </source>
</evidence>
<evidence type="ECO:0000256" key="1">
    <source>
        <dbReference type="SAM" id="Phobius"/>
    </source>
</evidence>
<dbReference type="Proteomes" id="UP000193560">
    <property type="component" value="Unassembled WGS sequence"/>
</dbReference>
<dbReference type="InterPro" id="IPR001251">
    <property type="entry name" value="CRAL-TRIO_dom"/>
</dbReference>
<keyword evidence="4" id="KW-1185">Reference proteome</keyword>
<proteinExistence type="predicted"/>
<reference evidence="3 4" key="1">
    <citation type="submission" date="2016-07" db="EMBL/GenBank/DDBJ databases">
        <title>Pervasive Adenine N6-methylation of Active Genes in Fungi.</title>
        <authorList>
            <consortium name="DOE Joint Genome Institute"/>
            <person name="Mondo S.J."/>
            <person name="Dannebaum R.O."/>
            <person name="Kuo R.C."/>
            <person name="Labutti K."/>
            <person name="Haridas S."/>
            <person name="Kuo A."/>
            <person name="Salamov A."/>
            <person name="Ahrendt S.R."/>
            <person name="Lipzen A."/>
            <person name="Sullivan W."/>
            <person name="Andreopoulos W.B."/>
            <person name="Clum A."/>
            <person name="Lindquist E."/>
            <person name="Daum C."/>
            <person name="Ramamoorthy G.K."/>
            <person name="Gryganskyi A."/>
            <person name="Culley D."/>
            <person name="Magnuson J.K."/>
            <person name="James T.Y."/>
            <person name="O'Malley M.A."/>
            <person name="Stajich J.E."/>
            <person name="Spatafora J.W."/>
            <person name="Visel A."/>
            <person name="Grigoriev I.V."/>
        </authorList>
    </citation>
    <scope>NUCLEOTIDE SEQUENCE [LARGE SCALE GENOMIC DNA]</scope>
    <source>
        <strain evidence="3 4">NRRL 1336</strain>
    </source>
</reference>
<organism evidence="3 4">
    <name type="scientific">Absidia repens</name>
    <dbReference type="NCBI Taxonomy" id="90262"/>
    <lineage>
        <taxon>Eukaryota</taxon>
        <taxon>Fungi</taxon>
        <taxon>Fungi incertae sedis</taxon>
        <taxon>Mucoromycota</taxon>
        <taxon>Mucoromycotina</taxon>
        <taxon>Mucoromycetes</taxon>
        <taxon>Mucorales</taxon>
        <taxon>Cunninghamellaceae</taxon>
        <taxon>Absidia</taxon>
    </lineage>
</organism>
<dbReference type="PANTHER" id="PTHR46590">
    <property type="entry name" value="PHOSPHATIDYLINOSITOL TRANSFER PROTEIN CSR1-RELATED"/>
    <property type="match status" value="1"/>
</dbReference>